<name>A0A6J6XRK9_9ZZZZ</name>
<dbReference type="InterPro" id="IPR036869">
    <property type="entry name" value="J_dom_sf"/>
</dbReference>
<evidence type="ECO:0000313" key="2">
    <source>
        <dbReference type="EMBL" id="CAB4944103.1"/>
    </source>
</evidence>
<accession>A0A6J6XRK9</accession>
<gene>
    <name evidence="1" type="ORF">UFOPK3010_00419</name>
    <name evidence="2" type="ORF">UFOPK3785_00397</name>
    <name evidence="3" type="ORF">UFOPK3927_00892</name>
</gene>
<dbReference type="EMBL" id="CAFBOK010000090">
    <property type="protein sequence ID" value="CAB4984043.1"/>
    <property type="molecule type" value="Genomic_DNA"/>
</dbReference>
<reference evidence="1" key="1">
    <citation type="submission" date="2020-05" db="EMBL/GenBank/DDBJ databases">
        <authorList>
            <person name="Chiriac C."/>
            <person name="Salcher M."/>
            <person name="Ghai R."/>
            <person name="Kavagutti S V."/>
        </authorList>
    </citation>
    <scope>NUCLEOTIDE SEQUENCE</scope>
</reference>
<sequence length="235" mass="25277">MEALAELELFCSRPHAPTRRVALGKSFLPCEPTPGFGGVLLGGVVARFVADIDEEMIPDVEALTHELEAGRRVPQPRLRFRLQVDTVGLDAASHRLVSTGDVLAFEFDERGAPEQQILGAIYAAAALTPSLRRPIMTVIRRAITWGGPVGPDLIASLSGFRGAVLGSRRAVGDPVQWALSCLGLPTAASAPSPKDVQRSYRERLREVHPDHGAAVEGAAQRIAELSEARRILIGR</sequence>
<proteinExistence type="predicted"/>
<evidence type="ECO:0000313" key="3">
    <source>
        <dbReference type="EMBL" id="CAB4984043.1"/>
    </source>
</evidence>
<dbReference type="EMBL" id="CAFAAM010000039">
    <property type="protein sequence ID" value="CAB4797856.1"/>
    <property type="molecule type" value="Genomic_DNA"/>
</dbReference>
<dbReference type="Gene3D" id="1.10.287.110">
    <property type="entry name" value="DnaJ domain"/>
    <property type="match status" value="1"/>
</dbReference>
<dbReference type="InterPro" id="IPR001623">
    <property type="entry name" value="DnaJ_domain"/>
</dbReference>
<protein>
    <submittedName>
        <fullName evidence="1">Unannotated protein</fullName>
    </submittedName>
</protein>
<dbReference type="AlphaFoldDB" id="A0A6J6XRK9"/>
<organism evidence="1">
    <name type="scientific">freshwater metagenome</name>
    <dbReference type="NCBI Taxonomy" id="449393"/>
    <lineage>
        <taxon>unclassified sequences</taxon>
        <taxon>metagenomes</taxon>
        <taxon>ecological metagenomes</taxon>
    </lineage>
</organism>
<dbReference type="CDD" id="cd06257">
    <property type="entry name" value="DnaJ"/>
    <property type="match status" value="1"/>
</dbReference>
<dbReference type="EMBL" id="CAFBNJ010000013">
    <property type="protein sequence ID" value="CAB4944103.1"/>
    <property type="molecule type" value="Genomic_DNA"/>
</dbReference>
<evidence type="ECO:0000313" key="1">
    <source>
        <dbReference type="EMBL" id="CAB4797856.1"/>
    </source>
</evidence>
<dbReference type="SUPFAM" id="SSF46565">
    <property type="entry name" value="Chaperone J-domain"/>
    <property type="match status" value="1"/>
</dbReference>